<dbReference type="Gene3D" id="3.30.200.20">
    <property type="entry name" value="Phosphorylase Kinase, domain 1"/>
    <property type="match status" value="1"/>
</dbReference>
<dbReference type="PANTHER" id="PTHR39179">
    <property type="entry name" value="SPORE COAT PROTEIN I"/>
    <property type="match status" value="1"/>
</dbReference>
<evidence type="ECO:0000313" key="3">
    <source>
        <dbReference type="Proteomes" id="UP000644756"/>
    </source>
</evidence>
<dbReference type="InterPro" id="IPR002575">
    <property type="entry name" value="Aminoglycoside_PTrfase"/>
</dbReference>
<accession>A0A917CV89</accession>
<dbReference type="EMBL" id="BMGR01000004">
    <property type="protein sequence ID" value="GGF98729.1"/>
    <property type="molecule type" value="Genomic_DNA"/>
</dbReference>
<dbReference type="PANTHER" id="PTHR39179:SF3">
    <property type="entry name" value="COTS-RELATED PROTEIN"/>
    <property type="match status" value="1"/>
</dbReference>
<feature type="domain" description="Aminoglycoside phosphotransferase" evidence="1">
    <location>
        <begin position="32"/>
        <end position="234"/>
    </location>
</feature>
<keyword evidence="3" id="KW-1185">Reference proteome</keyword>
<reference evidence="2" key="1">
    <citation type="journal article" date="2014" name="Int. J. Syst. Evol. Microbiol.">
        <title>Complete genome sequence of Corynebacterium casei LMG S-19264T (=DSM 44701T), isolated from a smear-ripened cheese.</title>
        <authorList>
            <consortium name="US DOE Joint Genome Institute (JGI-PGF)"/>
            <person name="Walter F."/>
            <person name="Albersmeier A."/>
            <person name="Kalinowski J."/>
            <person name="Ruckert C."/>
        </authorList>
    </citation>
    <scope>NUCLEOTIDE SEQUENCE</scope>
    <source>
        <strain evidence="2">CGMCC 1.12987</strain>
    </source>
</reference>
<dbReference type="GO" id="GO:0042601">
    <property type="term" value="C:endospore-forming forespore"/>
    <property type="evidence" value="ECO:0007669"/>
    <property type="project" value="TreeGrafter"/>
</dbReference>
<name>A0A917CV89_9BACL</name>
<gene>
    <name evidence="2" type="ORF">GCM10010916_14990</name>
</gene>
<protein>
    <recommendedName>
        <fullName evidence="1">Aminoglycoside phosphotransferase domain-containing protein</fullName>
    </recommendedName>
</protein>
<evidence type="ECO:0000259" key="1">
    <source>
        <dbReference type="Pfam" id="PF01636"/>
    </source>
</evidence>
<dbReference type="InterPro" id="IPR047175">
    <property type="entry name" value="CotS-like"/>
</dbReference>
<dbReference type="Proteomes" id="UP000644756">
    <property type="component" value="Unassembled WGS sequence"/>
</dbReference>
<sequence length="314" mass="37402">MSSEEKAMAVLKLYFGNKQPRIRWLQNEPDKSVWKVTVDHNKYVLKCSKKHRKAPIFSILLQHELSQKGLPTPAVIPTINKEVFVEDQSYHYFLTEYVKGSTASIKERTKIIGDFHREAVLPRSLSMYRSKLVQVEHKSDWIAEYEYKLRCLKMWMGKYALPRDMRHCINMAEKCISISKRATLLDEHIDEVNRKNLLTHGDFYSSNVLKSKKGKLWIIDFERSGIDSPVKDLRFIMPDIILSSYYETYFSRYPQGKRYEQIYYMDALFPHRLFTKLYILIRKKKARRNLDQIKDIIGLELEKERMIGELRKYQ</sequence>
<dbReference type="InterPro" id="IPR011009">
    <property type="entry name" value="Kinase-like_dom_sf"/>
</dbReference>
<evidence type="ECO:0000313" key="2">
    <source>
        <dbReference type="EMBL" id="GGF98729.1"/>
    </source>
</evidence>
<reference evidence="2" key="2">
    <citation type="submission" date="2020-09" db="EMBL/GenBank/DDBJ databases">
        <authorList>
            <person name="Sun Q."/>
            <person name="Zhou Y."/>
        </authorList>
    </citation>
    <scope>NUCLEOTIDE SEQUENCE</scope>
    <source>
        <strain evidence="2">CGMCC 1.12987</strain>
    </source>
</reference>
<dbReference type="Pfam" id="PF01636">
    <property type="entry name" value="APH"/>
    <property type="match status" value="1"/>
</dbReference>
<organism evidence="2 3">
    <name type="scientific">Paenibacillus abyssi</name>
    <dbReference type="NCBI Taxonomy" id="1340531"/>
    <lineage>
        <taxon>Bacteria</taxon>
        <taxon>Bacillati</taxon>
        <taxon>Bacillota</taxon>
        <taxon>Bacilli</taxon>
        <taxon>Bacillales</taxon>
        <taxon>Paenibacillaceae</taxon>
        <taxon>Paenibacillus</taxon>
    </lineage>
</organism>
<dbReference type="AlphaFoldDB" id="A0A917CV89"/>
<dbReference type="SUPFAM" id="SSF56112">
    <property type="entry name" value="Protein kinase-like (PK-like)"/>
    <property type="match status" value="1"/>
</dbReference>
<dbReference type="RefSeq" id="WP_188530438.1">
    <property type="nucleotide sequence ID" value="NZ_BMGR01000004.1"/>
</dbReference>
<comment type="caution">
    <text evidence="2">The sequence shown here is derived from an EMBL/GenBank/DDBJ whole genome shotgun (WGS) entry which is preliminary data.</text>
</comment>
<proteinExistence type="predicted"/>
<dbReference type="Gene3D" id="3.90.1200.10">
    <property type="match status" value="1"/>
</dbReference>